<dbReference type="EMBL" id="CAMKVN010000524">
    <property type="protein sequence ID" value="CAI2168819.1"/>
    <property type="molecule type" value="Genomic_DNA"/>
</dbReference>
<gene>
    <name evidence="1" type="ORF">FWILDA_LOCUS3773</name>
</gene>
<dbReference type="OrthoDB" id="2418620at2759"/>
<dbReference type="Proteomes" id="UP001153678">
    <property type="component" value="Unassembled WGS sequence"/>
</dbReference>
<keyword evidence="2" id="KW-1185">Reference proteome</keyword>
<dbReference type="AlphaFoldDB" id="A0A9W4SGL2"/>
<organism evidence="1 2">
    <name type="scientific">Funneliformis geosporum</name>
    <dbReference type="NCBI Taxonomy" id="1117311"/>
    <lineage>
        <taxon>Eukaryota</taxon>
        <taxon>Fungi</taxon>
        <taxon>Fungi incertae sedis</taxon>
        <taxon>Mucoromycota</taxon>
        <taxon>Glomeromycotina</taxon>
        <taxon>Glomeromycetes</taxon>
        <taxon>Glomerales</taxon>
        <taxon>Glomeraceae</taxon>
        <taxon>Funneliformis</taxon>
    </lineage>
</organism>
<reference evidence="1" key="1">
    <citation type="submission" date="2022-08" db="EMBL/GenBank/DDBJ databases">
        <authorList>
            <person name="Kallberg Y."/>
            <person name="Tangrot J."/>
            <person name="Rosling A."/>
        </authorList>
    </citation>
    <scope>NUCLEOTIDE SEQUENCE</scope>
    <source>
        <strain evidence="1">Wild A</strain>
    </source>
</reference>
<comment type="caution">
    <text evidence="1">The sequence shown here is derived from an EMBL/GenBank/DDBJ whole genome shotgun (WGS) entry which is preliminary data.</text>
</comment>
<proteinExistence type="predicted"/>
<accession>A0A9W4SGL2</accession>
<evidence type="ECO:0000313" key="2">
    <source>
        <dbReference type="Proteomes" id="UP001153678"/>
    </source>
</evidence>
<protein>
    <submittedName>
        <fullName evidence="1">5801_t:CDS:1</fullName>
    </submittedName>
</protein>
<name>A0A9W4SGL2_9GLOM</name>
<evidence type="ECO:0000313" key="1">
    <source>
        <dbReference type="EMBL" id="CAI2168819.1"/>
    </source>
</evidence>
<sequence length="222" mass="25027">MKENKGNGFIYHSLIKFAFVTIAVGAPLENAIINPIIKRATIETTLPNCPQHHPDYKASLCFSMNELMVYCQRDDDPDQTIIIYQACESDEICIEHYHAVESDLDVPHATCINYPIRKWDNFADPITTACSVQGAYSSQSNDIEIAIMVYASDGKPIQVYVLYAKENDSVIDYVNDQHNYTSVLQNYHEEKIQYCFNTGSSNKVTAYAAAWGIEEKAFLSSV</sequence>